<name>A0ABV1G964_9FIRM</name>
<evidence type="ECO:0000313" key="3">
    <source>
        <dbReference type="EMBL" id="MEQ2511958.1"/>
    </source>
</evidence>
<reference evidence="3 4" key="1">
    <citation type="submission" date="2024-03" db="EMBL/GenBank/DDBJ databases">
        <title>Human intestinal bacterial collection.</title>
        <authorList>
            <person name="Pauvert C."/>
            <person name="Hitch T.C.A."/>
            <person name="Clavel T."/>
        </authorList>
    </citation>
    <scope>NUCLEOTIDE SEQUENCE [LARGE SCALE GENOMIC DNA]</scope>
    <source>
        <strain evidence="3 4">CLA-AA-H192</strain>
    </source>
</reference>
<comment type="caution">
    <text evidence="3">The sequence shown here is derived from an EMBL/GenBank/DDBJ whole genome shotgun (WGS) entry which is preliminary data.</text>
</comment>
<proteinExistence type="inferred from homology"/>
<dbReference type="Gene3D" id="3.30.1370.60">
    <property type="entry name" value="Hypothetical oxidoreductase yiak, domain 2"/>
    <property type="match status" value="1"/>
</dbReference>
<dbReference type="Gene3D" id="1.10.1530.10">
    <property type="match status" value="1"/>
</dbReference>
<dbReference type="InterPro" id="IPR043143">
    <property type="entry name" value="Mal/L-sulf/L-lact_DH-like_NADP"/>
</dbReference>
<dbReference type="EMBL" id="JBBMFF010000253">
    <property type="protein sequence ID" value="MEQ2511958.1"/>
    <property type="molecule type" value="Genomic_DNA"/>
</dbReference>
<comment type="similarity">
    <text evidence="1">Belongs to the LDH2/MDH2 oxidoreductase family.</text>
</comment>
<sequence>MGYRYFDDQRLWDLTVEVFTRNGYSRSDCEDIANVLLASDRMGIESHGVQRMKLYTHSLEIGRIKRGAKSEIVRETPVSAVIDAHDAIGQPVSVAAMQMAIDKAKKAGVGIVVVRDSNHYGIAGYYAKMAADQGLLGISMTNTEALVVPTFGKQPMMGTNPIAVSMPGTPHPFHLDMATSVVPAGKMEVYAKAGKTLPGDWLMNSDGSPSYDPNDFLRIRATKSLGGIFPVGGEGETNSGHKGYGLSLLVELFCGILSGGRTSNEVRVVPNVDKVCHFFMAVDYSIFGDKEQMEKRFSQYLEDIRNSALADGQTRIYTHGDKAYAHMARVAEEGVKVNDKTYDEIVKICQDLGIDPAEYLIEKAGPQA</sequence>
<dbReference type="PANTHER" id="PTHR11091:SF0">
    <property type="entry name" value="MALATE DEHYDROGENASE"/>
    <property type="match status" value="1"/>
</dbReference>
<gene>
    <name evidence="3" type="ORF">WMO66_12025</name>
</gene>
<evidence type="ECO:0000256" key="1">
    <source>
        <dbReference type="ARBA" id="ARBA00006056"/>
    </source>
</evidence>
<dbReference type="SUPFAM" id="SSF89733">
    <property type="entry name" value="L-sulfolactate dehydrogenase-like"/>
    <property type="match status" value="1"/>
</dbReference>
<accession>A0ABV1G964</accession>
<dbReference type="RefSeq" id="WP_349136661.1">
    <property type="nucleotide sequence ID" value="NZ_JBBMFF010000253.1"/>
</dbReference>
<protein>
    <submittedName>
        <fullName evidence="3">Ldh family oxidoreductase</fullName>
    </submittedName>
</protein>
<dbReference type="Pfam" id="PF02615">
    <property type="entry name" value="Ldh_2"/>
    <property type="match status" value="1"/>
</dbReference>
<keyword evidence="4" id="KW-1185">Reference proteome</keyword>
<keyword evidence="2" id="KW-0560">Oxidoreductase</keyword>
<dbReference type="Proteomes" id="UP001491552">
    <property type="component" value="Unassembled WGS sequence"/>
</dbReference>
<dbReference type="InterPro" id="IPR036111">
    <property type="entry name" value="Mal/L-sulfo/L-lacto_DH-like_sf"/>
</dbReference>
<evidence type="ECO:0000256" key="2">
    <source>
        <dbReference type="ARBA" id="ARBA00023002"/>
    </source>
</evidence>
<organism evidence="3 4">
    <name type="scientific">Faecousia intestinalis</name>
    <dbReference type="NCBI Taxonomy" id="3133167"/>
    <lineage>
        <taxon>Bacteria</taxon>
        <taxon>Bacillati</taxon>
        <taxon>Bacillota</taxon>
        <taxon>Clostridia</taxon>
        <taxon>Eubacteriales</taxon>
        <taxon>Oscillospiraceae</taxon>
        <taxon>Faecousia</taxon>
    </lineage>
</organism>
<evidence type="ECO:0000313" key="4">
    <source>
        <dbReference type="Proteomes" id="UP001491552"/>
    </source>
</evidence>
<dbReference type="InterPro" id="IPR043144">
    <property type="entry name" value="Mal/L-sulf/L-lact_DH-like_ah"/>
</dbReference>
<dbReference type="InterPro" id="IPR003767">
    <property type="entry name" value="Malate/L-lactate_DH-like"/>
</dbReference>
<dbReference type="PANTHER" id="PTHR11091">
    <property type="entry name" value="OXIDOREDUCTASE-RELATED"/>
    <property type="match status" value="1"/>
</dbReference>